<feature type="domain" description="Integral membrane bound transporter" evidence="6">
    <location>
        <begin position="28"/>
        <end position="149"/>
    </location>
</feature>
<feature type="transmembrane region" description="Helical" evidence="5">
    <location>
        <begin position="136"/>
        <end position="156"/>
    </location>
</feature>
<dbReference type="OrthoDB" id="2931138at2"/>
<accession>A0A370GFD6</accession>
<evidence type="ECO:0000256" key="2">
    <source>
        <dbReference type="ARBA" id="ARBA00022692"/>
    </source>
</evidence>
<reference evidence="7 8" key="1">
    <citation type="submission" date="2018-07" db="EMBL/GenBank/DDBJ databases">
        <title>Genomic Encyclopedia of Type Strains, Phase IV (KMG-IV): sequencing the most valuable type-strain genomes for metagenomic binning, comparative biology and taxonomic classification.</title>
        <authorList>
            <person name="Goeker M."/>
        </authorList>
    </citation>
    <scope>NUCLEOTIDE SEQUENCE [LARGE SCALE GENOMIC DNA]</scope>
    <source>
        <strain evidence="7 8">DSM 25281</strain>
    </source>
</reference>
<dbReference type="InterPro" id="IPR049453">
    <property type="entry name" value="Memb_transporter_dom"/>
</dbReference>
<name>A0A370GFD6_9BACI</name>
<dbReference type="GO" id="GO:0016020">
    <property type="term" value="C:membrane"/>
    <property type="evidence" value="ECO:0007669"/>
    <property type="project" value="UniProtKB-SubCell"/>
</dbReference>
<dbReference type="Pfam" id="PF13515">
    <property type="entry name" value="FUSC_2"/>
    <property type="match status" value="1"/>
</dbReference>
<comment type="caution">
    <text evidence="7">The sequence shown here is derived from an EMBL/GenBank/DDBJ whole genome shotgun (WGS) entry which is preliminary data.</text>
</comment>
<comment type="subcellular location">
    <subcellularLocation>
        <location evidence="1">Membrane</location>
        <topology evidence="1">Multi-pass membrane protein</topology>
    </subcellularLocation>
</comment>
<evidence type="ECO:0000313" key="8">
    <source>
        <dbReference type="Proteomes" id="UP000255326"/>
    </source>
</evidence>
<dbReference type="EMBL" id="QQAY01000006">
    <property type="protein sequence ID" value="RDI41906.1"/>
    <property type="molecule type" value="Genomic_DNA"/>
</dbReference>
<evidence type="ECO:0000259" key="6">
    <source>
        <dbReference type="Pfam" id="PF13515"/>
    </source>
</evidence>
<feature type="transmembrane region" description="Helical" evidence="5">
    <location>
        <begin position="66"/>
        <end position="85"/>
    </location>
</feature>
<proteinExistence type="predicted"/>
<keyword evidence="8" id="KW-1185">Reference proteome</keyword>
<evidence type="ECO:0000256" key="4">
    <source>
        <dbReference type="ARBA" id="ARBA00023136"/>
    </source>
</evidence>
<evidence type="ECO:0000256" key="1">
    <source>
        <dbReference type="ARBA" id="ARBA00004141"/>
    </source>
</evidence>
<dbReference type="RefSeq" id="WP_114745793.1">
    <property type="nucleotide sequence ID" value="NZ_QQAY01000006.1"/>
</dbReference>
<gene>
    <name evidence="7" type="ORF">DFR59_10665</name>
</gene>
<feature type="transmembrane region" description="Helical" evidence="5">
    <location>
        <begin position="91"/>
        <end position="124"/>
    </location>
</feature>
<protein>
    <submittedName>
        <fullName evidence="7">Fusaric acid resistance family protein</fullName>
    </submittedName>
</protein>
<evidence type="ECO:0000313" key="7">
    <source>
        <dbReference type="EMBL" id="RDI41906.1"/>
    </source>
</evidence>
<keyword evidence="4 5" id="KW-0472">Membrane</keyword>
<evidence type="ECO:0000256" key="3">
    <source>
        <dbReference type="ARBA" id="ARBA00022989"/>
    </source>
</evidence>
<keyword evidence="3 5" id="KW-1133">Transmembrane helix</keyword>
<dbReference type="AlphaFoldDB" id="A0A370GFD6"/>
<dbReference type="Proteomes" id="UP000255326">
    <property type="component" value="Unassembled WGS sequence"/>
</dbReference>
<evidence type="ECO:0000256" key="5">
    <source>
        <dbReference type="SAM" id="Phobius"/>
    </source>
</evidence>
<keyword evidence="2 5" id="KW-0812">Transmembrane</keyword>
<organism evidence="7 8">
    <name type="scientific">Falsibacillus pallidus</name>
    <dbReference type="NCBI Taxonomy" id="493781"/>
    <lineage>
        <taxon>Bacteria</taxon>
        <taxon>Bacillati</taxon>
        <taxon>Bacillota</taxon>
        <taxon>Bacilli</taxon>
        <taxon>Bacillales</taxon>
        <taxon>Bacillaceae</taxon>
        <taxon>Falsibacillus</taxon>
    </lineage>
</organism>
<sequence>MGYFEKNKRELLSNAFTVFKIALASGLSWELAKLAGSVHPYLAPLSVMLCLQSSVVASIRFSLRRILGTVIGVIVVILAAEQFSLNGWTLGFLILVGGLIVNFLKFDIVVIHQAVITILLVFVFEKASGHYAVDRIRDTAIGAATAVVIQVLLSLWGSSYSYVKRVDRHSKELAASFEVCAKWLENGSPLSQGTVLKKQADELYTEFLHDKKRLRKSLGGFKISPIMKRKKEDWKRCKSSLEHQDQGYQYLLETMGILLDWSASGWMESMDRRIWAMQLEAVSRYFQSLKSTSSDVQFPDFAAIYPIAKEKDRFHIAQYYHTEQFIKRLRI</sequence>